<evidence type="ECO:0000313" key="3">
    <source>
        <dbReference type="Proteomes" id="UP000094802"/>
    </source>
</evidence>
<dbReference type="Pfam" id="PF01656">
    <property type="entry name" value="CbiA"/>
    <property type="match status" value="1"/>
</dbReference>
<reference evidence="2 3" key="1">
    <citation type="journal article" date="2012" name="Science">
        <title>Ecological populations of bacteria act as socially cohesive units of antibiotic production and resistance.</title>
        <authorList>
            <person name="Cordero O.X."/>
            <person name="Wildschutte H."/>
            <person name="Kirkup B."/>
            <person name="Proehl S."/>
            <person name="Ngo L."/>
            <person name="Hussain F."/>
            <person name="Le Roux F."/>
            <person name="Mincer T."/>
            <person name="Polz M.F."/>
        </authorList>
    </citation>
    <scope>NUCLEOTIDE SEQUENCE [LARGE SCALE GENOMIC DNA]</scope>
    <source>
        <strain evidence="2 3">12E03</strain>
    </source>
</reference>
<evidence type="ECO:0000313" key="2">
    <source>
        <dbReference type="EMBL" id="OEF85045.1"/>
    </source>
</evidence>
<evidence type="ECO:0000259" key="1">
    <source>
        <dbReference type="Pfam" id="PF01656"/>
    </source>
</evidence>
<dbReference type="EMBL" id="AJZD02000356">
    <property type="protein sequence ID" value="OEF85045.1"/>
    <property type="molecule type" value="Genomic_DNA"/>
</dbReference>
<dbReference type="PANTHER" id="PTHR13696:SF96">
    <property type="entry name" value="COBQ_COBB_MIND_PARA NUCLEOTIDE BINDING DOMAIN-CONTAINING PROTEIN"/>
    <property type="match status" value="1"/>
</dbReference>
<dbReference type="InterPro" id="IPR002586">
    <property type="entry name" value="CobQ/CobB/MinD/ParA_Nub-bd_dom"/>
</dbReference>
<gene>
    <name evidence="2" type="ORF">A142_12910</name>
</gene>
<dbReference type="Gene3D" id="3.40.50.300">
    <property type="entry name" value="P-loop containing nucleotide triphosphate hydrolases"/>
    <property type="match status" value="1"/>
</dbReference>
<accession>A0A1E5FAU2</accession>
<dbReference type="SUPFAM" id="SSF52540">
    <property type="entry name" value="P-loop containing nucleoside triphosphate hydrolases"/>
    <property type="match status" value="1"/>
</dbReference>
<name>A0A1E5FAU2_VIBSP</name>
<protein>
    <recommendedName>
        <fullName evidence="1">CobQ/CobB/MinD/ParA nucleotide binding domain-containing protein</fullName>
    </recommendedName>
</protein>
<sequence>MLVPLQLRKNTISLANTKAKKVLIMNSKGGVGKSTVVIGIISQLLNQGYKVALIDFDKQKSSHDWAINIIPGFVSAYTPSFYSLSELTLKIRVPKDTDFVIVDSPSNFTQGEMARYIHFMDGVIIPMAPSPIDLHASLPFIKSLLDSKVLSRKKISLSFIINRCYSHDERLRKVHHLLSHFRHYPTIGVVTEDRCYQDAFYNRTVLTGTHDKNTWDKIVNWIQRLPGK</sequence>
<feature type="domain" description="CobQ/CobB/MinD/ParA nucleotide binding" evidence="1">
    <location>
        <begin position="23"/>
        <end position="196"/>
    </location>
</feature>
<dbReference type="PANTHER" id="PTHR13696">
    <property type="entry name" value="P-LOOP CONTAINING NUCLEOSIDE TRIPHOSPHATE HYDROLASE"/>
    <property type="match status" value="1"/>
</dbReference>
<dbReference type="Proteomes" id="UP000094802">
    <property type="component" value="Unassembled WGS sequence"/>
</dbReference>
<dbReference type="CDD" id="cd02042">
    <property type="entry name" value="ParAB_family"/>
    <property type="match status" value="1"/>
</dbReference>
<dbReference type="PIRSF" id="PIRSF009320">
    <property type="entry name" value="Nuc_binding_HP_1000"/>
    <property type="match status" value="1"/>
</dbReference>
<dbReference type="InterPro" id="IPR027417">
    <property type="entry name" value="P-loop_NTPase"/>
</dbReference>
<proteinExistence type="predicted"/>
<comment type="caution">
    <text evidence="2">The sequence shown here is derived from an EMBL/GenBank/DDBJ whole genome shotgun (WGS) entry which is preliminary data.</text>
</comment>
<dbReference type="AlphaFoldDB" id="A0A1E5FAU2"/>
<dbReference type="InterPro" id="IPR050678">
    <property type="entry name" value="DNA_Partitioning_ATPase"/>
</dbReference>
<organism evidence="2 3">
    <name type="scientific">Vibrio splendidus 12E03</name>
    <dbReference type="NCBI Taxonomy" id="1191305"/>
    <lineage>
        <taxon>Bacteria</taxon>
        <taxon>Pseudomonadati</taxon>
        <taxon>Pseudomonadota</taxon>
        <taxon>Gammaproteobacteria</taxon>
        <taxon>Vibrionales</taxon>
        <taxon>Vibrionaceae</taxon>
        <taxon>Vibrio</taxon>
    </lineage>
</organism>